<evidence type="ECO:0000256" key="3">
    <source>
        <dbReference type="ARBA" id="ARBA00023015"/>
    </source>
</evidence>
<protein>
    <submittedName>
        <fullName evidence="8">Uncharacterized protein</fullName>
    </submittedName>
</protein>
<dbReference type="GO" id="GO:0042795">
    <property type="term" value="P:snRNA transcription by RNA polymerase II"/>
    <property type="evidence" value="ECO:0007669"/>
    <property type="project" value="TreeGrafter"/>
</dbReference>
<dbReference type="InterPro" id="IPR022042">
    <property type="entry name" value="snRNA-activating_su3"/>
</dbReference>
<reference evidence="8 9" key="1">
    <citation type="journal article" date="2024" name="Plant J.">
        <title>Genome sequences and population genomics reveal climatic adaptation and genomic divergence between two closely related sweetgum species.</title>
        <authorList>
            <person name="Xu W.Q."/>
            <person name="Ren C.Q."/>
            <person name="Zhang X.Y."/>
            <person name="Comes H.P."/>
            <person name="Liu X.H."/>
            <person name="Li Y.G."/>
            <person name="Kettle C.J."/>
            <person name="Jalonen R."/>
            <person name="Gaisberger H."/>
            <person name="Ma Y.Z."/>
            <person name="Qiu Y.X."/>
        </authorList>
    </citation>
    <scope>NUCLEOTIDE SEQUENCE [LARGE SCALE GENOMIC DNA]</scope>
    <source>
        <strain evidence="8">Hangzhou</strain>
    </source>
</reference>
<dbReference type="Proteomes" id="UP001415857">
    <property type="component" value="Unassembled WGS sequence"/>
</dbReference>
<evidence type="ECO:0000256" key="2">
    <source>
        <dbReference type="ARBA" id="ARBA00010410"/>
    </source>
</evidence>
<name>A0AAP0R1N9_LIQFO</name>
<gene>
    <name evidence="8" type="ORF">L1049_010227</name>
</gene>
<comment type="similarity">
    <text evidence="2">Belongs to the SNAPC3/SRD2 family.</text>
</comment>
<keyword evidence="6" id="KW-0539">Nucleus</keyword>
<comment type="subcellular location">
    <subcellularLocation>
        <location evidence="1">Nucleus</location>
    </subcellularLocation>
</comment>
<evidence type="ECO:0000256" key="4">
    <source>
        <dbReference type="ARBA" id="ARBA00023125"/>
    </source>
</evidence>
<feature type="compositionally biased region" description="Polar residues" evidence="7">
    <location>
        <begin position="89"/>
        <end position="104"/>
    </location>
</feature>
<evidence type="ECO:0000256" key="5">
    <source>
        <dbReference type="ARBA" id="ARBA00023163"/>
    </source>
</evidence>
<dbReference type="GO" id="GO:0019185">
    <property type="term" value="C:snRNA-activating protein complex"/>
    <property type="evidence" value="ECO:0007669"/>
    <property type="project" value="TreeGrafter"/>
</dbReference>
<proteinExistence type="inferred from homology"/>
<dbReference type="PANTHER" id="PTHR13421">
    <property type="entry name" value="SNRNA-ACTIVATING PROTEIN COMPLEX SUBUNIT 3"/>
    <property type="match status" value="1"/>
</dbReference>
<evidence type="ECO:0000313" key="9">
    <source>
        <dbReference type="Proteomes" id="UP001415857"/>
    </source>
</evidence>
<keyword evidence="3" id="KW-0805">Transcription regulation</keyword>
<keyword evidence="4" id="KW-0238">DNA-binding</keyword>
<dbReference type="GO" id="GO:0001006">
    <property type="term" value="F:RNA polymerase III type 3 promoter sequence-specific DNA binding"/>
    <property type="evidence" value="ECO:0007669"/>
    <property type="project" value="TreeGrafter"/>
</dbReference>
<evidence type="ECO:0000313" key="8">
    <source>
        <dbReference type="EMBL" id="KAK9267792.1"/>
    </source>
</evidence>
<feature type="region of interest" description="Disordered" evidence="7">
    <location>
        <begin position="89"/>
        <end position="115"/>
    </location>
</feature>
<evidence type="ECO:0000256" key="6">
    <source>
        <dbReference type="ARBA" id="ARBA00023242"/>
    </source>
</evidence>
<dbReference type="GO" id="GO:0003681">
    <property type="term" value="F:bent DNA binding"/>
    <property type="evidence" value="ECO:0007669"/>
    <property type="project" value="TreeGrafter"/>
</dbReference>
<sequence>MSSDYKTEFSWFALVQLSGWVDELKIFTEEELVNKAFEEAFKDGEETSNSLQFSEEHSNAGRTDNCRISSNKRVRLKCSGRGRNLSASFESLNGSPSASGCNGQNSSRKRKRRVRNNRAVENSYIAKVEQLAKIKQKQDEDKAAARLHSFKFINNCKINECAAQSSEKIETMTSLKSMNSATKFV</sequence>
<dbReference type="GO" id="GO:0000978">
    <property type="term" value="F:RNA polymerase II cis-regulatory region sequence-specific DNA binding"/>
    <property type="evidence" value="ECO:0007669"/>
    <property type="project" value="TreeGrafter"/>
</dbReference>
<keyword evidence="5" id="KW-0804">Transcription</keyword>
<dbReference type="PANTHER" id="PTHR13421:SF16">
    <property type="entry name" value="SNRNA-ACTIVATING PROTEIN COMPLEX SUBUNIT 3"/>
    <property type="match status" value="1"/>
</dbReference>
<accession>A0AAP0R1N9</accession>
<comment type="caution">
    <text evidence="8">The sequence shown here is derived from an EMBL/GenBank/DDBJ whole genome shotgun (WGS) entry which is preliminary data.</text>
</comment>
<keyword evidence="9" id="KW-1185">Reference proteome</keyword>
<dbReference type="GO" id="GO:0001046">
    <property type="term" value="F:core promoter sequence-specific DNA binding"/>
    <property type="evidence" value="ECO:0007669"/>
    <property type="project" value="TreeGrafter"/>
</dbReference>
<organism evidence="8 9">
    <name type="scientific">Liquidambar formosana</name>
    <name type="common">Formosan gum</name>
    <dbReference type="NCBI Taxonomy" id="63359"/>
    <lineage>
        <taxon>Eukaryota</taxon>
        <taxon>Viridiplantae</taxon>
        <taxon>Streptophyta</taxon>
        <taxon>Embryophyta</taxon>
        <taxon>Tracheophyta</taxon>
        <taxon>Spermatophyta</taxon>
        <taxon>Magnoliopsida</taxon>
        <taxon>eudicotyledons</taxon>
        <taxon>Gunneridae</taxon>
        <taxon>Pentapetalae</taxon>
        <taxon>Saxifragales</taxon>
        <taxon>Altingiaceae</taxon>
        <taxon>Liquidambar</taxon>
    </lineage>
</organism>
<dbReference type="AlphaFoldDB" id="A0AAP0R1N9"/>
<dbReference type="GO" id="GO:0042796">
    <property type="term" value="P:snRNA transcription by RNA polymerase III"/>
    <property type="evidence" value="ECO:0007669"/>
    <property type="project" value="TreeGrafter"/>
</dbReference>
<evidence type="ECO:0000256" key="7">
    <source>
        <dbReference type="SAM" id="MobiDB-lite"/>
    </source>
</evidence>
<dbReference type="EMBL" id="JBBPBK010000016">
    <property type="protein sequence ID" value="KAK9267792.1"/>
    <property type="molecule type" value="Genomic_DNA"/>
</dbReference>
<dbReference type="GO" id="GO:0005634">
    <property type="term" value="C:nucleus"/>
    <property type="evidence" value="ECO:0007669"/>
    <property type="project" value="UniProtKB-SubCell"/>
</dbReference>
<evidence type="ECO:0000256" key="1">
    <source>
        <dbReference type="ARBA" id="ARBA00004123"/>
    </source>
</evidence>